<gene>
    <name evidence="2" type="ORF">FBZ96_102330</name>
</gene>
<protein>
    <submittedName>
        <fullName evidence="2">Uncharacterized protein DUF3455</fullName>
    </submittedName>
</protein>
<feature type="signal peptide" evidence="1">
    <location>
        <begin position="1"/>
        <end position="31"/>
    </location>
</feature>
<sequence length="184" mass="19908">MILDQGVMTAKRAVYRSLVLAGLLHGSLALAGTPDEIRVPGEIPGAALHAEGAQIYECLRDAEHQLVWQAREPAAALMDGDNSVGRHYAALHWAAVDARTLVWEHKDGSSVKARIVARAAGRTGDDLPWLKFGVVTQTGNGLFYGVTHVQRINTQGGMARGPCTEPGAYRSVPYSADYVFWRAE</sequence>
<evidence type="ECO:0000313" key="2">
    <source>
        <dbReference type="EMBL" id="TWB03857.1"/>
    </source>
</evidence>
<dbReference type="PANTHER" id="PTHR35567">
    <property type="entry name" value="MALATE DEHYDROGENASE (AFU_ORTHOLOGUE AFUA_2G13800)"/>
    <property type="match status" value="1"/>
</dbReference>
<proteinExistence type="predicted"/>
<comment type="caution">
    <text evidence="2">The sequence shown here is derived from an EMBL/GenBank/DDBJ whole genome shotgun (WGS) entry which is preliminary data.</text>
</comment>
<dbReference type="OrthoDB" id="193535at2"/>
<reference evidence="2 3" key="1">
    <citation type="submission" date="2019-06" db="EMBL/GenBank/DDBJ databases">
        <title>Genomic Encyclopedia of Type Strains, Phase IV (KMG-V): Genome sequencing to study the core and pangenomes of soil and plant-associated prokaryotes.</title>
        <authorList>
            <person name="Whitman W."/>
        </authorList>
    </citation>
    <scope>NUCLEOTIDE SEQUENCE [LARGE SCALE GENOMIC DNA]</scope>
    <source>
        <strain evidence="2 3">BR 510</strain>
    </source>
</reference>
<accession>A0A560E3E2</accession>
<dbReference type="EMBL" id="VITK01000002">
    <property type="protein sequence ID" value="TWB03857.1"/>
    <property type="molecule type" value="Genomic_DNA"/>
</dbReference>
<feature type="chain" id="PRO_5021755691" evidence="1">
    <location>
        <begin position="32"/>
        <end position="184"/>
    </location>
</feature>
<evidence type="ECO:0000256" key="1">
    <source>
        <dbReference type="SAM" id="SignalP"/>
    </source>
</evidence>
<name>A0A560E3E2_9BRAD</name>
<dbReference type="STRING" id="1803665.GCA_001641335_02196"/>
<dbReference type="Pfam" id="PF11937">
    <property type="entry name" value="DUF3455"/>
    <property type="match status" value="1"/>
</dbReference>
<dbReference type="InterPro" id="IPR021851">
    <property type="entry name" value="DUF3455"/>
</dbReference>
<dbReference type="PANTHER" id="PTHR35567:SF1">
    <property type="entry name" value="CONSERVED FUNGAL PROTEIN (AFU_ORTHOLOGUE AFUA_1G14230)"/>
    <property type="match status" value="1"/>
</dbReference>
<dbReference type="Proteomes" id="UP000319949">
    <property type="component" value="Unassembled WGS sequence"/>
</dbReference>
<evidence type="ECO:0000313" key="3">
    <source>
        <dbReference type="Proteomes" id="UP000319949"/>
    </source>
</evidence>
<organism evidence="2 3">
    <name type="scientific">Bradyrhizobium stylosanthis</name>
    <dbReference type="NCBI Taxonomy" id="1803665"/>
    <lineage>
        <taxon>Bacteria</taxon>
        <taxon>Pseudomonadati</taxon>
        <taxon>Pseudomonadota</taxon>
        <taxon>Alphaproteobacteria</taxon>
        <taxon>Hyphomicrobiales</taxon>
        <taxon>Nitrobacteraceae</taxon>
        <taxon>Bradyrhizobium</taxon>
    </lineage>
</organism>
<dbReference type="AlphaFoldDB" id="A0A560E3E2"/>
<keyword evidence="3" id="KW-1185">Reference proteome</keyword>
<keyword evidence="1" id="KW-0732">Signal</keyword>